<dbReference type="SUPFAM" id="SSF55797">
    <property type="entry name" value="PR-1-like"/>
    <property type="match status" value="1"/>
</dbReference>
<dbReference type="Gene3D" id="3.40.33.10">
    <property type="entry name" value="CAP"/>
    <property type="match status" value="1"/>
</dbReference>
<name>A0AAV8CEP4_9POAL</name>
<evidence type="ECO:0000313" key="7">
    <source>
        <dbReference type="EMBL" id="KAJ4816515.1"/>
    </source>
</evidence>
<dbReference type="InterPro" id="IPR001283">
    <property type="entry name" value="CRISP-related"/>
</dbReference>
<comment type="caution">
    <text evidence="6">The sequence shown here is derived from an EMBL/GenBank/DDBJ whole genome shotgun (WGS) entry which is preliminary data.</text>
</comment>
<dbReference type="AlphaFoldDB" id="A0AAV8CEP4"/>
<comment type="similarity">
    <text evidence="1">Belongs to the CRISP family.</text>
</comment>
<dbReference type="FunFam" id="3.40.33.10:FF:000006">
    <property type="entry name" value="Putative pathogenesis-related protein 1"/>
    <property type="match status" value="1"/>
</dbReference>
<dbReference type="Pfam" id="PF00188">
    <property type="entry name" value="CAP"/>
    <property type="match status" value="1"/>
</dbReference>
<dbReference type="Proteomes" id="UP001140206">
    <property type="component" value="Chromosome 1"/>
</dbReference>
<dbReference type="Proteomes" id="UP001140206">
    <property type="component" value="Chromosome 5"/>
</dbReference>
<evidence type="ECO:0000313" key="6">
    <source>
        <dbReference type="EMBL" id="KAJ4754304.1"/>
    </source>
</evidence>
<organism evidence="6 8">
    <name type="scientific">Rhynchospora pubera</name>
    <dbReference type="NCBI Taxonomy" id="906938"/>
    <lineage>
        <taxon>Eukaryota</taxon>
        <taxon>Viridiplantae</taxon>
        <taxon>Streptophyta</taxon>
        <taxon>Embryophyta</taxon>
        <taxon>Tracheophyta</taxon>
        <taxon>Spermatophyta</taxon>
        <taxon>Magnoliopsida</taxon>
        <taxon>Liliopsida</taxon>
        <taxon>Poales</taxon>
        <taxon>Cyperaceae</taxon>
        <taxon>Cyperoideae</taxon>
        <taxon>Rhynchosporeae</taxon>
        <taxon>Rhynchospora</taxon>
    </lineage>
</organism>
<evidence type="ECO:0000256" key="3">
    <source>
        <dbReference type="ARBA" id="ARBA00023157"/>
    </source>
</evidence>
<evidence type="ECO:0000256" key="2">
    <source>
        <dbReference type="ARBA" id="ARBA00022729"/>
    </source>
</evidence>
<evidence type="ECO:0000313" key="8">
    <source>
        <dbReference type="Proteomes" id="UP001140206"/>
    </source>
</evidence>
<gene>
    <name evidence="7" type="ORF">LUZ62_029081</name>
    <name evidence="6" type="ORF">LUZ62_088709</name>
</gene>
<keyword evidence="3" id="KW-1015">Disulfide bond</keyword>
<evidence type="ECO:0000256" key="4">
    <source>
        <dbReference type="SAM" id="SignalP"/>
    </source>
</evidence>
<dbReference type="CDD" id="cd05381">
    <property type="entry name" value="CAP_PR-1"/>
    <property type="match status" value="1"/>
</dbReference>
<dbReference type="PANTHER" id="PTHR10334">
    <property type="entry name" value="CYSTEINE-RICH SECRETORY PROTEIN-RELATED"/>
    <property type="match status" value="1"/>
</dbReference>
<dbReference type="InterPro" id="IPR035940">
    <property type="entry name" value="CAP_sf"/>
</dbReference>
<feature type="signal peptide" evidence="4">
    <location>
        <begin position="1"/>
        <end position="27"/>
    </location>
</feature>
<dbReference type="EMBL" id="JAMFTS010000005">
    <property type="protein sequence ID" value="KAJ4754304.1"/>
    <property type="molecule type" value="Genomic_DNA"/>
</dbReference>
<protein>
    <recommendedName>
        <fullName evidence="5">SCP domain-containing protein</fullName>
    </recommendedName>
</protein>
<feature type="domain" description="SCP" evidence="5">
    <location>
        <begin position="35"/>
        <end position="166"/>
    </location>
</feature>
<reference evidence="6" key="1">
    <citation type="submission" date="2022-08" db="EMBL/GenBank/DDBJ databases">
        <authorList>
            <person name="Marques A."/>
        </authorList>
    </citation>
    <scope>NUCLEOTIDE SEQUENCE</scope>
    <source>
        <strain evidence="6">RhyPub2mFocal</strain>
        <tissue evidence="6">Leaves</tissue>
    </source>
</reference>
<sequence>MAPSHMHTTPFISILSISLFIIISLRAVTVAAQDQYRLDFLGPHNDARAALGLRPLKWDAKVASYAQWYANQRRGDCQLRHSSGPYGENLFWGSGVGWTPQQAVDAWVAEKPQYNYYTNSCNGVCGHYTQVVWWNSRRLGCAMVTCDNNQGTFVVCSYDPPGNYVGMRPY</sequence>
<dbReference type="InterPro" id="IPR018244">
    <property type="entry name" value="Allrgn_V5/Tpx1_CS"/>
</dbReference>
<dbReference type="PRINTS" id="PR00837">
    <property type="entry name" value="V5TPXLIKE"/>
</dbReference>
<dbReference type="EMBL" id="JAMFTS010000001">
    <property type="protein sequence ID" value="KAJ4816515.1"/>
    <property type="molecule type" value="Genomic_DNA"/>
</dbReference>
<accession>A0AAV8CEP4</accession>
<evidence type="ECO:0000259" key="5">
    <source>
        <dbReference type="SMART" id="SM00198"/>
    </source>
</evidence>
<dbReference type="PROSITE" id="PS01009">
    <property type="entry name" value="CRISP_1"/>
    <property type="match status" value="1"/>
</dbReference>
<proteinExistence type="inferred from homology"/>
<feature type="chain" id="PRO_5044716119" description="SCP domain-containing protein" evidence="4">
    <location>
        <begin position="28"/>
        <end position="170"/>
    </location>
</feature>
<keyword evidence="8" id="KW-1185">Reference proteome</keyword>
<dbReference type="PROSITE" id="PS01010">
    <property type="entry name" value="CRISP_2"/>
    <property type="match status" value="1"/>
</dbReference>
<dbReference type="SMART" id="SM00198">
    <property type="entry name" value="SCP"/>
    <property type="match status" value="1"/>
</dbReference>
<dbReference type="GO" id="GO:0098542">
    <property type="term" value="P:defense response to other organism"/>
    <property type="evidence" value="ECO:0007669"/>
    <property type="project" value="UniProtKB-ARBA"/>
</dbReference>
<dbReference type="GO" id="GO:0005576">
    <property type="term" value="C:extracellular region"/>
    <property type="evidence" value="ECO:0007669"/>
    <property type="project" value="InterPro"/>
</dbReference>
<evidence type="ECO:0000256" key="1">
    <source>
        <dbReference type="ARBA" id="ARBA00009923"/>
    </source>
</evidence>
<keyword evidence="2 4" id="KW-0732">Signal</keyword>
<dbReference type="InterPro" id="IPR014044">
    <property type="entry name" value="CAP_dom"/>
</dbReference>